<organism evidence="2 3">
    <name type="scientific">Fusarium floridanum</name>
    <dbReference type="NCBI Taxonomy" id="1325733"/>
    <lineage>
        <taxon>Eukaryota</taxon>
        <taxon>Fungi</taxon>
        <taxon>Dikarya</taxon>
        <taxon>Ascomycota</taxon>
        <taxon>Pezizomycotina</taxon>
        <taxon>Sordariomycetes</taxon>
        <taxon>Hypocreomycetidae</taxon>
        <taxon>Hypocreales</taxon>
        <taxon>Nectriaceae</taxon>
        <taxon>Fusarium</taxon>
        <taxon>Fusarium solani species complex</taxon>
    </lineage>
</organism>
<dbReference type="AlphaFoldDB" id="A0A428S1U4"/>
<evidence type="ECO:0000313" key="3">
    <source>
        <dbReference type="Proteomes" id="UP000287972"/>
    </source>
</evidence>
<dbReference type="Proteomes" id="UP000287972">
    <property type="component" value="Unassembled WGS sequence"/>
</dbReference>
<proteinExistence type="predicted"/>
<reference evidence="2 3" key="1">
    <citation type="submission" date="2017-06" db="EMBL/GenBank/DDBJ databases">
        <title>Comparative genomic analysis of Ambrosia Fusariam Clade fungi.</title>
        <authorList>
            <person name="Stajich J.E."/>
            <person name="Carrillo J."/>
            <person name="Kijimoto T."/>
            <person name="Eskalen A."/>
            <person name="O'Donnell K."/>
            <person name="Kasson M."/>
        </authorList>
    </citation>
    <scope>NUCLEOTIDE SEQUENCE [LARGE SCALE GENOMIC DNA]</scope>
    <source>
        <strain evidence="2 3">NRRL62606</strain>
    </source>
</reference>
<name>A0A428S1U4_9HYPO</name>
<feature type="compositionally biased region" description="Basic and acidic residues" evidence="1">
    <location>
        <begin position="1"/>
        <end position="12"/>
    </location>
</feature>
<evidence type="ECO:0000313" key="2">
    <source>
        <dbReference type="EMBL" id="RSL83787.1"/>
    </source>
</evidence>
<dbReference type="EMBL" id="NKCL01000078">
    <property type="protein sequence ID" value="RSL83787.1"/>
    <property type="molecule type" value="Genomic_DNA"/>
</dbReference>
<comment type="caution">
    <text evidence="2">The sequence shown here is derived from an EMBL/GenBank/DDBJ whole genome shotgun (WGS) entry which is preliminary data.</text>
</comment>
<protein>
    <submittedName>
        <fullName evidence="2">Uncharacterized protein</fullName>
    </submittedName>
</protein>
<gene>
    <name evidence="2" type="ORF">CEP51_004317</name>
</gene>
<sequence>MSDTNPESRDTTPKPGNAAQSIQLAVVRVVPQQPRLNPPGPYNGQVPFGIPPPTILATPRAPFPYEPISRATIEWLGFTPAAAAKMWHAWIRWPSGLIKRETDPDDGRLCVTFLWFIQRHALYTMDEMDRDTGDWWGCMEGYGLTKGAQEYIFGSARLYSYLHHGQCSSWTATLIDFHYRELQDFHIRAQFNRTQLLVLTEQVTPNRALPPSVARRRLLEDRRGHRAQ</sequence>
<accession>A0A428S1U4</accession>
<keyword evidence="3" id="KW-1185">Reference proteome</keyword>
<evidence type="ECO:0000256" key="1">
    <source>
        <dbReference type="SAM" id="MobiDB-lite"/>
    </source>
</evidence>
<feature type="region of interest" description="Disordered" evidence="1">
    <location>
        <begin position="1"/>
        <end position="20"/>
    </location>
</feature>